<protein>
    <submittedName>
        <fullName evidence="3">SDR family oxidoreductase</fullName>
    </submittedName>
</protein>
<dbReference type="RefSeq" id="WP_425345533.1">
    <property type="nucleotide sequence ID" value="NZ_JBGUBD010000005.1"/>
</dbReference>
<dbReference type="Pfam" id="PF13561">
    <property type="entry name" value="adh_short_C2"/>
    <property type="match status" value="1"/>
</dbReference>
<dbReference type="Gene3D" id="3.40.50.720">
    <property type="entry name" value="NAD(P)-binding Rossmann-like Domain"/>
    <property type="match status" value="1"/>
</dbReference>
<evidence type="ECO:0000313" key="3">
    <source>
        <dbReference type="EMBL" id="MFA9478607.1"/>
    </source>
</evidence>
<evidence type="ECO:0000256" key="2">
    <source>
        <dbReference type="ARBA" id="ARBA00023002"/>
    </source>
</evidence>
<dbReference type="SUPFAM" id="SSF51735">
    <property type="entry name" value="NAD(P)-binding Rossmann-fold domains"/>
    <property type="match status" value="1"/>
</dbReference>
<evidence type="ECO:0000313" key="4">
    <source>
        <dbReference type="Proteomes" id="UP001575105"/>
    </source>
</evidence>
<organism evidence="3 4">
    <name type="scientific">Natronomicrosphaera hydrolytica</name>
    <dbReference type="NCBI Taxonomy" id="3242702"/>
    <lineage>
        <taxon>Bacteria</taxon>
        <taxon>Pseudomonadati</taxon>
        <taxon>Planctomycetota</taxon>
        <taxon>Phycisphaerae</taxon>
        <taxon>Phycisphaerales</taxon>
        <taxon>Phycisphaeraceae</taxon>
        <taxon>Natronomicrosphaera</taxon>
    </lineage>
</organism>
<sequence>MALVTGGAKRVGRAVALRLAECGMDVAITYRSSSDAAAEVVNEIRAMGRQAVAIRADLEQRDVGEQVYKQFERHFDRLDALINNAAIFWPCRLWQVDADDYDRFQAVNARGPLLLMRAFASMLADNWDEDDPATTGRVVNFVDIHVMGEPMPGYIAYSASKAALLEITTSAAVELAPRVTVNAIAPGVVAWAEEFDEKQRQQYLARVPLGRAGTPADAAEAVRFLVCDAHYCTGQVIRIDGGRLLK</sequence>
<reference evidence="3 4" key="1">
    <citation type="submission" date="2024-08" db="EMBL/GenBank/DDBJ databases">
        <title>Whole-genome sequencing of halo(alkali)philic microorganisms from hypersaline lakes.</title>
        <authorList>
            <person name="Sorokin D.Y."/>
            <person name="Merkel A.Y."/>
            <person name="Messina E."/>
            <person name="Yakimov M."/>
        </authorList>
    </citation>
    <scope>NUCLEOTIDE SEQUENCE [LARGE SCALE GENOMIC DNA]</scope>
    <source>
        <strain evidence="3 4">AB-hyl4</strain>
    </source>
</reference>
<dbReference type="PRINTS" id="PR00080">
    <property type="entry name" value="SDRFAMILY"/>
</dbReference>
<dbReference type="PRINTS" id="PR00081">
    <property type="entry name" value="GDHRDH"/>
</dbReference>
<keyword evidence="4" id="KW-1185">Reference proteome</keyword>
<dbReference type="InterPro" id="IPR036291">
    <property type="entry name" value="NAD(P)-bd_dom_sf"/>
</dbReference>
<dbReference type="PANTHER" id="PTHR43639">
    <property type="entry name" value="OXIDOREDUCTASE, SHORT-CHAIN DEHYDROGENASE/REDUCTASE FAMILY (AFU_ORTHOLOGUE AFUA_5G02870)"/>
    <property type="match status" value="1"/>
</dbReference>
<name>A0ABV4U4S4_9BACT</name>
<keyword evidence="2" id="KW-0560">Oxidoreductase</keyword>
<accession>A0ABV4U4S4</accession>
<dbReference type="InterPro" id="IPR002347">
    <property type="entry name" value="SDR_fam"/>
</dbReference>
<proteinExistence type="inferred from homology"/>
<comment type="caution">
    <text evidence="3">The sequence shown here is derived from an EMBL/GenBank/DDBJ whole genome shotgun (WGS) entry which is preliminary data.</text>
</comment>
<evidence type="ECO:0000256" key="1">
    <source>
        <dbReference type="ARBA" id="ARBA00006484"/>
    </source>
</evidence>
<dbReference type="EMBL" id="JBGUBD010000005">
    <property type="protein sequence ID" value="MFA9478607.1"/>
    <property type="molecule type" value="Genomic_DNA"/>
</dbReference>
<dbReference type="PROSITE" id="PS00061">
    <property type="entry name" value="ADH_SHORT"/>
    <property type="match status" value="1"/>
</dbReference>
<gene>
    <name evidence="3" type="ORF">ACERK3_09900</name>
</gene>
<comment type="similarity">
    <text evidence="1">Belongs to the short-chain dehydrogenases/reductases (SDR) family.</text>
</comment>
<dbReference type="InterPro" id="IPR020904">
    <property type="entry name" value="Sc_DH/Rdtase_CS"/>
</dbReference>
<dbReference type="PANTHER" id="PTHR43639:SF1">
    <property type="entry name" value="SHORT-CHAIN DEHYDROGENASE_REDUCTASE FAMILY PROTEIN"/>
    <property type="match status" value="1"/>
</dbReference>
<dbReference type="Proteomes" id="UP001575105">
    <property type="component" value="Unassembled WGS sequence"/>
</dbReference>